<organism evidence="1 2">
    <name type="scientific">Plectus sambesii</name>
    <dbReference type="NCBI Taxonomy" id="2011161"/>
    <lineage>
        <taxon>Eukaryota</taxon>
        <taxon>Metazoa</taxon>
        <taxon>Ecdysozoa</taxon>
        <taxon>Nematoda</taxon>
        <taxon>Chromadorea</taxon>
        <taxon>Plectida</taxon>
        <taxon>Plectina</taxon>
        <taxon>Plectoidea</taxon>
        <taxon>Plectidae</taxon>
        <taxon>Plectus</taxon>
    </lineage>
</organism>
<dbReference type="Proteomes" id="UP000887566">
    <property type="component" value="Unplaced"/>
</dbReference>
<protein>
    <submittedName>
        <fullName evidence="2">Oxidoreductase</fullName>
    </submittedName>
</protein>
<dbReference type="SUPFAM" id="SSF51735">
    <property type="entry name" value="NAD(P)-binding Rossmann-fold domains"/>
    <property type="match status" value="1"/>
</dbReference>
<proteinExistence type="predicted"/>
<dbReference type="PANTHER" id="PTHR43544:SF2">
    <property type="entry name" value="OXIDOREDUCTASE"/>
    <property type="match status" value="1"/>
</dbReference>
<dbReference type="Pfam" id="PF13561">
    <property type="entry name" value="adh_short_C2"/>
    <property type="match status" value="1"/>
</dbReference>
<dbReference type="PRINTS" id="PR00081">
    <property type="entry name" value="GDHRDH"/>
</dbReference>
<dbReference type="AlphaFoldDB" id="A0A914W0L6"/>
<dbReference type="InterPro" id="IPR051468">
    <property type="entry name" value="Fungal_SecMetab_SDRs"/>
</dbReference>
<evidence type="ECO:0000313" key="1">
    <source>
        <dbReference type="Proteomes" id="UP000887566"/>
    </source>
</evidence>
<name>A0A914W0L6_9BILA</name>
<dbReference type="PANTHER" id="PTHR43544">
    <property type="entry name" value="SHORT-CHAIN DEHYDROGENASE/REDUCTASE"/>
    <property type="match status" value="1"/>
</dbReference>
<dbReference type="GO" id="GO:0016491">
    <property type="term" value="F:oxidoreductase activity"/>
    <property type="evidence" value="ECO:0007669"/>
    <property type="project" value="TreeGrafter"/>
</dbReference>
<dbReference type="Pfam" id="PF00106">
    <property type="entry name" value="adh_short"/>
    <property type="match status" value="1"/>
</dbReference>
<accession>A0A914W0L6</accession>
<dbReference type="InterPro" id="IPR036291">
    <property type="entry name" value="NAD(P)-bd_dom_sf"/>
</dbReference>
<dbReference type="WBParaSite" id="PSAMB.scaffold286size59126.g4298.t1">
    <property type="protein sequence ID" value="PSAMB.scaffold286size59126.g4298.t1"/>
    <property type="gene ID" value="PSAMB.scaffold286size59126.g4298"/>
</dbReference>
<sequence>MSTAIFLKNDEPTSLEIATAIKVLSSRILSFKLLLFQVVDFFGRHADMYDSPSLRPLRCSMQKIIEREQTKRFGGKTLKQYVSDRFKIKLAEHRKDATEEDRRKVDRCRLRAERLKKRNALIAQARIHCSSADSLFIPDGSVQTASKMNDEAQENEQLFGARRCYICKDTYRQLHHFYDRLCPKCAELNWSKRHQCFNLRGKTALVTGCRIKIGFEIALKLLRAGATVIGTSRFPYDAAQRFSREHDFCQWEQQLSIYGLDFQHIASVERFCTFLSTKLDKLDIVINNAAQTIHRPNSYYQHVVDLHRDIIDSLEQQIAGVVNRGLSTSNQLKDEHNSTALAVRDCSPFDGAIVDVHGHALDLRSTNSWTQKLGEVDTSELVQVFAINTVAPFILCGKLQTLLLRNRQESDPKFIVNVSAMEGKFQRFKHPTHPHTNMAKAALNMLTRTSAEDLAEKGIYMNSVDTGWVNDERPLPSAAHVAAKDHFQTPLDEIDGAARVLDPIFEGIRTEQCSYGHFLKDYKPTDW</sequence>
<dbReference type="Gene3D" id="3.40.50.720">
    <property type="entry name" value="NAD(P)-binding Rossmann-like Domain"/>
    <property type="match status" value="1"/>
</dbReference>
<dbReference type="GO" id="GO:0005737">
    <property type="term" value="C:cytoplasm"/>
    <property type="evidence" value="ECO:0007669"/>
    <property type="project" value="TreeGrafter"/>
</dbReference>
<evidence type="ECO:0000313" key="2">
    <source>
        <dbReference type="WBParaSite" id="PSAMB.scaffold286size59126.g4298.t1"/>
    </source>
</evidence>
<keyword evidence="1" id="KW-1185">Reference proteome</keyword>
<dbReference type="InterPro" id="IPR002347">
    <property type="entry name" value="SDR_fam"/>
</dbReference>
<reference evidence="2" key="1">
    <citation type="submission" date="2022-11" db="UniProtKB">
        <authorList>
            <consortium name="WormBaseParasite"/>
        </authorList>
    </citation>
    <scope>IDENTIFICATION</scope>
</reference>